<dbReference type="WBParaSite" id="ACRNAN_scaffold15537.g11912.t1">
    <property type="protein sequence ID" value="ACRNAN_scaffold15537.g11912.t1"/>
    <property type="gene ID" value="ACRNAN_scaffold15537.g11912"/>
</dbReference>
<sequence>MRTANHILIRNVLLFYFDQNKSAADAFHDLNETYGDGTISRAQFNGSPASKKATGVSRIRKEESNQKKAIWCVWWDRSGIIHWEIIAKGPNRGDPYFCFWWDENGNQQWRIPDRNGKKQKNLNSDVYLAQMDRLEAAIAKKRPRKKNNVILLHDDAKPHVERRSLNRFKTKAGKSSLIRPTPQQRLLPT</sequence>
<dbReference type="PANTHER" id="PTHR46060:SF1">
    <property type="entry name" value="MARINER MOS1 TRANSPOSASE-LIKE PROTEIN"/>
    <property type="match status" value="1"/>
</dbReference>
<accession>A0A914CWG1</accession>
<proteinExistence type="predicted"/>
<organism evidence="2 3">
    <name type="scientific">Acrobeloides nanus</name>
    <dbReference type="NCBI Taxonomy" id="290746"/>
    <lineage>
        <taxon>Eukaryota</taxon>
        <taxon>Metazoa</taxon>
        <taxon>Ecdysozoa</taxon>
        <taxon>Nematoda</taxon>
        <taxon>Chromadorea</taxon>
        <taxon>Rhabditida</taxon>
        <taxon>Tylenchina</taxon>
        <taxon>Cephalobomorpha</taxon>
        <taxon>Cephaloboidea</taxon>
        <taxon>Cephalobidae</taxon>
        <taxon>Acrobeloides</taxon>
    </lineage>
</organism>
<dbReference type="InterPro" id="IPR036397">
    <property type="entry name" value="RNaseH_sf"/>
</dbReference>
<reference evidence="3" key="1">
    <citation type="submission" date="2022-11" db="UniProtKB">
        <authorList>
            <consortium name="WormBaseParasite"/>
        </authorList>
    </citation>
    <scope>IDENTIFICATION</scope>
</reference>
<dbReference type="Pfam" id="PF17906">
    <property type="entry name" value="HTH_48"/>
    <property type="match status" value="1"/>
</dbReference>
<protein>
    <submittedName>
        <fullName evidence="3">Mos1 transposase HTH domain-containing protein</fullName>
    </submittedName>
</protein>
<feature type="domain" description="Mos1 transposase HTH" evidence="1">
    <location>
        <begin position="7"/>
        <end position="44"/>
    </location>
</feature>
<dbReference type="InterPro" id="IPR041426">
    <property type="entry name" value="Mos1_HTH"/>
</dbReference>
<dbReference type="AlphaFoldDB" id="A0A914CWG1"/>
<dbReference type="InterPro" id="IPR052709">
    <property type="entry name" value="Transposase-MT_Hybrid"/>
</dbReference>
<evidence type="ECO:0000313" key="2">
    <source>
        <dbReference type="Proteomes" id="UP000887540"/>
    </source>
</evidence>
<dbReference type="InterPro" id="IPR001888">
    <property type="entry name" value="Transposase_1"/>
</dbReference>
<evidence type="ECO:0000313" key="3">
    <source>
        <dbReference type="WBParaSite" id="ACRNAN_scaffold15537.g11912.t1"/>
    </source>
</evidence>
<dbReference type="Gene3D" id="3.30.420.10">
    <property type="entry name" value="Ribonuclease H-like superfamily/Ribonuclease H"/>
    <property type="match status" value="1"/>
</dbReference>
<dbReference type="GO" id="GO:0003676">
    <property type="term" value="F:nucleic acid binding"/>
    <property type="evidence" value="ECO:0007669"/>
    <property type="project" value="InterPro"/>
</dbReference>
<name>A0A914CWG1_9BILA</name>
<dbReference type="Proteomes" id="UP000887540">
    <property type="component" value="Unplaced"/>
</dbReference>
<evidence type="ECO:0000259" key="1">
    <source>
        <dbReference type="Pfam" id="PF17906"/>
    </source>
</evidence>
<dbReference type="Pfam" id="PF01359">
    <property type="entry name" value="Transposase_1"/>
    <property type="match status" value="1"/>
</dbReference>
<dbReference type="PANTHER" id="PTHR46060">
    <property type="entry name" value="MARINER MOS1 TRANSPOSASE-LIKE PROTEIN"/>
    <property type="match status" value="1"/>
</dbReference>
<keyword evidence="2" id="KW-1185">Reference proteome</keyword>
<dbReference type="Gene3D" id="1.10.10.1450">
    <property type="match status" value="1"/>
</dbReference>